<name>A0ABU1IUR8_9BACL</name>
<comment type="caution">
    <text evidence="1">The sequence shown here is derived from an EMBL/GenBank/DDBJ whole genome shotgun (WGS) entry which is preliminary data.</text>
</comment>
<dbReference type="Pfam" id="PF13541">
    <property type="entry name" value="ChlI"/>
    <property type="match status" value="1"/>
</dbReference>
<proteinExistence type="predicted"/>
<evidence type="ECO:0000313" key="2">
    <source>
        <dbReference type="Proteomes" id="UP001185012"/>
    </source>
</evidence>
<protein>
    <submittedName>
        <fullName evidence="1">ATPase with chaperone activity</fullName>
    </submittedName>
</protein>
<accession>A0ABU1IUR8</accession>
<evidence type="ECO:0000313" key="1">
    <source>
        <dbReference type="EMBL" id="MDR6227624.1"/>
    </source>
</evidence>
<dbReference type="Gene3D" id="3.30.230.10">
    <property type="match status" value="1"/>
</dbReference>
<dbReference type="RefSeq" id="WP_309868778.1">
    <property type="nucleotide sequence ID" value="NZ_JAVDQG010000012.1"/>
</dbReference>
<keyword evidence="2" id="KW-1185">Reference proteome</keyword>
<sequence length="127" mass="13667">MYAKLHSGAVLGIDGYIVEVEVDISNGLPAFEVVGLPDPAVREARDRVRSAVKNTGYPFPLQRITANLAPADRKKEGAGFDLAIAIGVLAASGQVPSEGIKQSLWPRQPDQPTLLYTLRTNTTVVLR</sequence>
<dbReference type="Proteomes" id="UP001185012">
    <property type="component" value="Unassembled WGS sequence"/>
</dbReference>
<gene>
    <name evidence="1" type="ORF">JOE21_003668</name>
</gene>
<dbReference type="EMBL" id="JAVDQG010000012">
    <property type="protein sequence ID" value="MDR6227624.1"/>
    <property type="molecule type" value="Genomic_DNA"/>
</dbReference>
<reference evidence="1 2" key="1">
    <citation type="submission" date="2023-07" db="EMBL/GenBank/DDBJ databases">
        <title>Genomic Encyclopedia of Type Strains, Phase IV (KMG-IV): sequencing the most valuable type-strain genomes for metagenomic binning, comparative biology and taxonomic classification.</title>
        <authorList>
            <person name="Goeker M."/>
        </authorList>
    </citation>
    <scope>NUCLEOTIDE SEQUENCE [LARGE SCALE GENOMIC DNA]</scope>
    <source>
        <strain evidence="1 2">DSM 45903</strain>
    </source>
</reference>
<organism evidence="1 2">
    <name type="scientific">Desmospora profundinema</name>
    <dbReference type="NCBI Taxonomy" id="1571184"/>
    <lineage>
        <taxon>Bacteria</taxon>
        <taxon>Bacillati</taxon>
        <taxon>Bacillota</taxon>
        <taxon>Bacilli</taxon>
        <taxon>Bacillales</taxon>
        <taxon>Thermoactinomycetaceae</taxon>
        <taxon>Desmospora</taxon>
    </lineage>
</organism>
<dbReference type="InterPro" id="IPR014721">
    <property type="entry name" value="Ribsml_uS5_D2-typ_fold_subgr"/>
</dbReference>
<dbReference type="InterPro" id="IPR020568">
    <property type="entry name" value="Ribosomal_Su5_D2-typ_SF"/>
</dbReference>
<dbReference type="SUPFAM" id="SSF54211">
    <property type="entry name" value="Ribosomal protein S5 domain 2-like"/>
    <property type="match status" value="1"/>
</dbReference>